<name>A0ABT8KW69_9BACT</name>
<dbReference type="Gene3D" id="2.130.10.130">
    <property type="entry name" value="Integrin alpha, N-terminal"/>
    <property type="match status" value="4"/>
</dbReference>
<dbReference type="SUPFAM" id="SSF69318">
    <property type="entry name" value="Integrin alpha N-terminal domain"/>
    <property type="match status" value="3"/>
</dbReference>
<feature type="domain" description="ASPIC/UnbV" evidence="2">
    <location>
        <begin position="530"/>
        <end position="597"/>
    </location>
</feature>
<gene>
    <name evidence="3" type="ORF">QQ008_22585</name>
</gene>
<evidence type="ECO:0000313" key="3">
    <source>
        <dbReference type="EMBL" id="MDN5204197.1"/>
    </source>
</evidence>
<dbReference type="PROSITE" id="PS51257">
    <property type="entry name" value="PROKAR_LIPOPROTEIN"/>
    <property type="match status" value="1"/>
</dbReference>
<keyword evidence="4" id="KW-1185">Reference proteome</keyword>
<dbReference type="PANTHER" id="PTHR16026:SF0">
    <property type="entry name" value="CARTILAGE ACIDIC PROTEIN 1"/>
    <property type="match status" value="1"/>
</dbReference>
<evidence type="ECO:0000256" key="1">
    <source>
        <dbReference type="ARBA" id="ARBA00022729"/>
    </source>
</evidence>
<dbReference type="RefSeq" id="WP_346754221.1">
    <property type="nucleotide sequence ID" value="NZ_JAUJEA010000010.1"/>
</dbReference>
<dbReference type="Proteomes" id="UP001172082">
    <property type="component" value="Unassembled WGS sequence"/>
</dbReference>
<comment type="caution">
    <text evidence="3">The sequence shown here is derived from an EMBL/GenBank/DDBJ whole genome shotgun (WGS) entry which is preliminary data.</text>
</comment>
<accession>A0ABT8KW69</accession>
<keyword evidence="1" id="KW-0732">Signal</keyword>
<dbReference type="EMBL" id="JAUJEA010000010">
    <property type="protein sequence ID" value="MDN5204197.1"/>
    <property type="molecule type" value="Genomic_DNA"/>
</dbReference>
<dbReference type="InterPro" id="IPR013517">
    <property type="entry name" value="FG-GAP"/>
</dbReference>
<proteinExistence type="predicted"/>
<organism evidence="3 4">
    <name type="scientific">Splendidivirga corallicola</name>
    <dbReference type="NCBI Taxonomy" id="3051826"/>
    <lineage>
        <taxon>Bacteria</taxon>
        <taxon>Pseudomonadati</taxon>
        <taxon>Bacteroidota</taxon>
        <taxon>Cytophagia</taxon>
        <taxon>Cytophagales</taxon>
        <taxon>Splendidivirgaceae</taxon>
        <taxon>Splendidivirga</taxon>
    </lineage>
</organism>
<evidence type="ECO:0000259" key="2">
    <source>
        <dbReference type="Pfam" id="PF07593"/>
    </source>
</evidence>
<protein>
    <submittedName>
        <fullName evidence="3">VCBS repeat-containing protein</fullName>
    </submittedName>
</protein>
<dbReference type="InterPro" id="IPR011519">
    <property type="entry name" value="UnbV_ASPIC"/>
</dbReference>
<reference evidence="3" key="1">
    <citation type="submission" date="2023-06" db="EMBL/GenBank/DDBJ databases">
        <title>Genomic of Parafulvivirga corallium.</title>
        <authorList>
            <person name="Wang G."/>
        </authorList>
    </citation>
    <scope>NUCLEOTIDE SEQUENCE</scope>
    <source>
        <strain evidence="3">BMA10</strain>
    </source>
</reference>
<dbReference type="InterPro" id="IPR028994">
    <property type="entry name" value="Integrin_alpha_N"/>
</dbReference>
<dbReference type="PANTHER" id="PTHR16026">
    <property type="entry name" value="CARTILAGE ACIDIC PROTEIN 1"/>
    <property type="match status" value="1"/>
</dbReference>
<dbReference type="InterPro" id="IPR027039">
    <property type="entry name" value="Crtac1"/>
</dbReference>
<dbReference type="Pfam" id="PF13517">
    <property type="entry name" value="FG-GAP_3"/>
    <property type="match status" value="5"/>
</dbReference>
<sequence>MGKRLYLLDVLLVVFWFGGCTFSQKEEVRLTPFSGLDFAEVPAARSGIHFINKITEGKKLNYFTYPNIYSGGGVAVGDINNDGLADIYFSGNMVKNRLYLNEGNLYFKDITDIAEVDGLEVVRWTRGVTMVDINNDGLLDIYVNVSDPAGRRNNLLYVNQGDLKFTEQAAEYGIDDESNSVQSIFFDYDKDGDPDLYICSYPTFNLYNSNDFFKQANASPQLSESDKLYRNDGEGKFTDVTVQSGILNYGLTLNASITDFNQDGWPDIYVSNDFNAKDFLYINNGDGSFTDRLAEYFPHTSNFGMGTDAADFNNDGLVDLFQCDMMADNNAGKKTNMSAMDPATFYETIASGLHYQYMRNCLQLNNGNATFSDVAEMAGVGYTDWSWSALFADLNNDGWKDLFVSNGMRRGVNNNDYLNFSSRLYLQKKITDRNQHKLVRLMPVNPVDNYVFVNEGALSFSRQQGNGGLSFKGFTHGVAYADFDLDGDLDMVFNNQDARSLIFENKARQAYPEQNYLRVKLYGGEHNRLGLGAKVTVTMPEGSIQTQELILSRGYQSSVEPVLHFGLGRFQQIPKIEVIWSDGSSQQMKAVKVNQELEVKKKSILHDELSTNDRSVTSLIFTNDHVNINYEHEENLYDDFKKESLLPHKMSQFGPALAVADLNTDGLDDLFVGGSKGKKGGIYIQKKDGSFEPFQEELFDKEKIHEDVDALFFDADGDGDSDLYVVSGGNEESEGSVYYNDRFYENREGTFFKNTQAIPKINSSGSCVVAADYDGDGDQDLFIGGRQVPGQYPMPASSLLLENNSSDGQIFFRDKSQQVAPMLRNIGMVTDAKWVDIDNDKKKDLILVGEWMPIRIFKNGIKGFTDISEKAGLLYETGWWNTINYGDFDHDGDLDLIAGNLGLNYKYKASRKHPFNVYAKDFDENQSFDIVLGYYEEETLFPLRGRECSSNQMPFIKKKFPTYEAFAQATLTDVFGEENLNNATHYEAVNFATSYIENLGNGKFEIRPMDRLVQISSVNSIIVEDLNRDGHLDVVMGGNLFGSEVETPRNDAGYGIYMKGDGKGGFEPYFPHQSGLMIKGEIKHINLIKVKNRPSSLVFAVNNNPLQFVSYE</sequence>
<dbReference type="Pfam" id="PF07593">
    <property type="entry name" value="UnbV_ASPIC"/>
    <property type="match status" value="1"/>
</dbReference>
<evidence type="ECO:0000313" key="4">
    <source>
        <dbReference type="Proteomes" id="UP001172082"/>
    </source>
</evidence>